<name>W9QY36_9ROSA</name>
<protein>
    <submittedName>
        <fullName evidence="1">Uncharacterized protein</fullName>
    </submittedName>
</protein>
<evidence type="ECO:0000313" key="1">
    <source>
        <dbReference type="EMBL" id="EXB44188.1"/>
    </source>
</evidence>
<dbReference type="AlphaFoldDB" id="W9QY36"/>
<accession>W9QY36</accession>
<evidence type="ECO:0000313" key="2">
    <source>
        <dbReference type="Proteomes" id="UP000030645"/>
    </source>
</evidence>
<dbReference type="Proteomes" id="UP000030645">
    <property type="component" value="Unassembled WGS sequence"/>
</dbReference>
<proteinExistence type="predicted"/>
<gene>
    <name evidence="1" type="ORF">L484_010294</name>
</gene>
<dbReference type="EMBL" id="KE343845">
    <property type="protein sequence ID" value="EXB44188.1"/>
    <property type="molecule type" value="Genomic_DNA"/>
</dbReference>
<keyword evidence="2" id="KW-1185">Reference proteome</keyword>
<sequence length="79" mass="8711">MVLANDLEALNAFPWGALTWNVNRDSIRSVVMNKVSGKGKGNGMHYTLSGFPHALLVWAYESILPIAQFFCCWLSAGHS</sequence>
<reference evidence="2" key="1">
    <citation type="submission" date="2013-01" db="EMBL/GenBank/DDBJ databases">
        <title>Draft Genome Sequence of a Mulberry Tree, Morus notabilis C.K. Schneid.</title>
        <authorList>
            <person name="He N."/>
            <person name="Zhao S."/>
        </authorList>
    </citation>
    <scope>NUCLEOTIDE SEQUENCE</scope>
</reference>
<organism evidence="1 2">
    <name type="scientific">Morus notabilis</name>
    <dbReference type="NCBI Taxonomy" id="981085"/>
    <lineage>
        <taxon>Eukaryota</taxon>
        <taxon>Viridiplantae</taxon>
        <taxon>Streptophyta</taxon>
        <taxon>Embryophyta</taxon>
        <taxon>Tracheophyta</taxon>
        <taxon>Spermatophyta</taxon>
        <taxon>Magnoliopsida</taxon>
        <taxon>eudicotyledons</taxon>
        <taxon>Gunneridae</taxon>
        <taxon>Pentapetalae</taxon>
        <taxon>rosids</taxon>
        <taxon>fabids</taxon>
        <taxon>Rosales</taxon>
        <taxon>Moraceae</taxon>
        <taxon>Moreae</taxon>
        <taxon>Morus</taxon>
    </lineage>
</organism>